<keyword evidence="2" id="KW-1185">Reference proteome</keyword>
<dbReference type="EMBL" id="KI393569">
    <property type="protein sequence ID" value="ERN08252.1"/>
    <property type="molecule type" value="Genomic_DNA"/>
</dbReference>
<dbReference type="Proteomes" id="UP000017836">
    <property type="component" value="Unassembled WGS sequence"/>
</dbReference>
<sequence length="91" mass="10409">MEVEKKMGELGLTVVAAWIAEWGQQPAAVWHTGTEDERDGINGRPGWRRWQLGGRRCIEEDHRSGSRKVAEERLRDVKTRAAKEVEDGLRL</sequence>
<gene>
    <name evidence="1" type="ORF">AMTR_s00018p00249030</name>
</gene>
<name>W1PE93_AMBTC</name>
<evidence type="ECO:0000313" key="2">
    <source>
        <dbReference type="Proteomes" id="UP000017836"/>
    </source>
</evidence>
<dbReference type="Gramene" id="ERN08252">
    <property type="protein sequence ID" value="ERN08252"/>
    <property type="gene ID" value="AMTR_s00018p00249030"/>
</dbReference>
<dbReference type="HOGENOM" id="CLU_2429994_0_0_1"/>
<organism evidence="1 2">
    <name type="scientific">Amborella trichopoda</name>
    <dbReference type="NCBI Taxonomy" id="13333"/>
    <lineage>
        <taxon>Eukaryota</taxon>
        <taxon>Viridiplantae</taxon>
        <taxon>Streptophyta</taxon>
        <taxon>Embryophyta</taxon>
        <taxon>Tracheophyta</taxon>
        <taxon>Spermatophyta</taxon>
        <taxon>Magnoliopsida</taxon>
        <taxon>Amborellales</taxon>
        <taxon>Amborellaceae</taxon>
        <taxon>Amborella</taxon>
    </lineage>
</organism>
<dbReference type="AlphaFoldDB" id="W1PE93"/>
<reference evidence="2" key="1">
    <citation type="journal article" date="2013" name="Science">
        <title>The Amborella genome and the evolution of flowering plants.</title>
        <authorList>
            <consortium name="Amborella Genome Project"/>
        </authorList>
    </citation>
    <scope>NUCLEOTIDE SEQUENCE [LARGE SCALE GENOMIC DNA]</scope>
</reference>
<accession>W1PE93</accession>
<protein>
    <submittedName>
        <fullName evidence="1">Uncharacterized protein</fullName>
    </submittedName>
</protein>
<proteinExistence type="predicted"/>
<evidence type="ECO:0000313" key="1">
    <source>
        <dbReference type="EMBL" id="ERN08252.1"/>
    </source>
</evidence>